<dbReference type="InterPro" id="IPR007848">
    <property type="entry name" value="Small_mtfrase_dom"/>
</dbReference>
<gene>
    <name evidence="2" type="ORF">IAB06_06360</name>
</gene>
<dbReference type="PANTHER" id="PTHR47739:SF1">
    <property type="entry name" value="TRNA1(VAL) (ADENINE(37)-N6)-METHYLTRANSFERASE"/>
    <property type="match status" value="1"/>
</dbReference>
<evidence type="ECO:0000313" key="2">
    <source>
        <dbReference type="EMBL" id="HIU64638.1"/>
    </source>
</evidence>
<dbReference type="PANTHER" id="PTHR47739">
    <property type="entry name" value="TRNA1(VAL) (ADENINE(37)-N6)-METHYLTRANSFERASE"/>
    <property type="match status" value="1"/>
</dbReference>
<sequence>MDLTSRKDSLPGCNYVLWQSAHEFCFTTDAVFLAQFPYLVRKARVLELGSGTGAISLLLAARGAEYIVGVDCNDTVVELMKRSINENNLQDRVSAAQCDLRNLRKYYAAESFDLVVANPPYRNSGRQRRIGQAACHEVTANLEDFFQAAAYAVKYRGRYALVQLPERFTECLQLAKKYGLELKRLQWLHSFAHKPAWAFLAEFVKGGSAGLEVLEPLIMYNNDGTYSAQTLNKYGLTKGEETGG</sequence>
<dbReference type="PROSITE" id="PS00092">
    <property type="entry name" value="N6_MTASE"/>
    <property type="match status" value="1"/>
</dbReference>
<dbReference type="Proteomes" id="UP000824099">
    <property type="component" value="Unassembled WGS sequence"/>
</dbReference>
<dbReference type="SUPFAM" id="SSF53335">
    <property type="entry name" value="S-adenosyl-L-methionine-dependent methyltransferases"/>
    <property type="match status" value="1"/>
</dbReference>
<dbReference type="GO" id="GO:0008170">
    <property type="term" value="F:N-methyltransferase activity"/>
    <property type="evidence" value="ECO:0007669"/>
    <property type="project" value="UniProtKB-ARBA"/>
</dbReference>
<dbReference type="CDD" id="cd02440">
    <property type="entry name" value="AdoMet_MTases"/>
    <property type="match status" value="1"/>
</dbReference>
<organism evidence="2 3">
    <name type="scientific">Candidatus Avacidaminococcus intestinavium</name>
    <dbReference type="NCBI Taxonomy" id="2840684"/>
    <lineage>
        <taxon>Bacteria</taxon>
        <taxon>Bacillati</taxon>
        <taxon>Bacillota</taxon>
        <taxon>Negativicutes</taxon>
        <taxon>Acidaminococcales</taxon>
        <taxon>Acidaminococcaceae</taxon>
        <taxon>Acidaminococcaceae incertae sedis</taxon>
        <taxon>Candidatus Avacidaminococcus</taxon>
    </lineage>
</organism>
<dbReference type="GO" id="GO:0032259">
    <property type="term" value="P:methylation"/>
    <property type="evidence" value="ECO:0007669"/>
    <property type="project" value="UniProtKB-KW"/>
</dbReference>
<reference evidence="2" key="1">
    <citation type="submission" date="2020-10" db="EMBL/GenBank/DDBJ databases">
        <authorList>
            <person name="Gilroy R."/>
        </authorList>
    </citation>
    <scope>NUCLEOTIDE SEQUENCE</scope>
    <source>
        <strain evidence="2">CHK160-1198</strain>
    </source>
</reference>
<evidence type="ECO:0000313" key="3">
    <source>
        <dbReference type="Proteomes" id="UP000824099"/>
    </source>
</evidence>
<dbReference type="GO" id="GO:0003676">
    <property type="term" value="F:nucleic acid binding"/>
    <property type="evidence" value="ECO:0007669"/>
    <property type="project" value="InterPro"/>
</dbReference>
<dbReference type="InterPro" id="IPR029063">
    <property type="entry name" value="SAM-dependent_MTases_sf"/>
</dbReference>
<accession>A0A9D1MQW1</accession>
<dbReference type="Gene3D" id="3.40.50.150">
    <property type="entry name" value="Vaccinia Virus protein VP39"/>
    <property type="match status" value="1"/>
</dbReference>
<evidence type="ECO:0000259" key="1">
    <source>
        <dbReference type="Pfam" id="PF05175"/>
    </source>
</evidence>
<dbReference type="InterPro" id="IPR050210">
    <property type="entry name" value="tRNA_Adenine-N(6)_MTase"/>
</dbReference>
<dbReference type="AlphaFoldDB" id="A0A9D1MQW1"/>
<proteinExistence type="predicted"/>
<dbReference type="InterPro" id="IPR002052">
    <property type="entry name" value="DNA_methylase_N6_adenine_CS"/>
</dbReference>
<keyword evidence="2" id="KW-0808">Transferase</keyword>
<reference evidence="2" key="2">
    <citation type="journal article" date="2021" name="PeerJ">
        <title>Extensive microbial diversity within the chicken gut microbiome revealed by metagenomics and culture.</title>
        <authorList>
            <person name="Gilroy R."/>
            <person name="Ravi A."/>
            <person name="Getino M."/>
            <person name="Pursley I."/>
            <person name="Horton D.L."/>
            <person name="Alikhan N.F."/>
            <person name="Baker D."/>
            <person name="Gharbi K."/>
            <person name="Hall N."/>
            <person name="Watson M."/>
            <person name="Adriaenssens E.M."/>
            <person name="Foster-Nyarko E."/>
            <person name="Jarju S."/>
            <person name="Secka A."/>
            <person name="Antonio M."/>
            <person name="Oren A."/>
            <person name="Chaudhuri R.R."/>
            <person name="La Ragione R."/>
            <person name="Hildebrand F."/>
            <person name="Pallen M.J."/>
        </authorList>
    </citation>
    <scope>NUCLEOTIDE SEQUENCE</scope>
    <source>
        <strain evidence="2">CHK160-1198</strain>
    </source>
</reference>
<name>A0A9D1MQW1_9FIRM</name>
<protein>
    <submittedName>
        <fullName evidence="2">Methyltransferase</fullName>
    </submittedName>
</protein>
<feature type="domain" description="Methyltransferase small" evidence="1">
    <location>
        <begin position="31"/>
        <end position="142"/>
    </location>
</feature>
<dbReference type="EMBL" id="DVNI01000103">
    <property type="protein sequence ID" value="HIU64638.1"/>
    <property type="molecule type" value="Genomic_DNA"/>
</dbReference>
<keyword evidence="2" id="KW-0489">Methyltransferase</keyword>
<dbReference type="GO" id="GO:0008757">
    <property type="term" value="F:S-adenosylmethionine-dependent methyltransferase activity"/>
    <property type="evidence" value="ECO:0007669"/>
    <property type="project" value="UniProtKB-ARBA"/>
</dbReference>
<comment type="caution">
    <text evidence="2">The sequence shown here is derived from an EMBL/GenBank/DDBJ whole genome shotgun (WGS) entry which is preliminary data.</text>
</comment>
<dbReference type="Pfam" id="PF05175">
    <property type="entry name" value="MTS"/>
    <property type="match status" value="1"/>
</dbReference>